<keyword evidence="3" id="KW-0472">Membrane</keyword>
<evidence type="ECO:0000256" key="3">
    <source>
        <dbReference type="SAM" id="Phobius"/>
    </source>
</evidence>
<dbReference type="Gene3D" id="3.40.50.300">
    <property type="entry name" value="P-loop containing nucleotide triphosphate hydrolases"/>
    <property type="match status" value="1"/>
</dbReference>
<keyword evidence="6" id="KW-1185">Reference proteome</keyword>
<dbReference type="Pfam" id="PF07664">
    <property type="entry name" value="FeoB_C"/>
    <property type="match status" value="1"/>
</dbReference>
<feature type="transmembrane region" description="Helical" evidence="3">
    <location>
        <begin position="271"/>
        <end position="290"/>
    </location>
</feature>
<evidence type="ECO:0000256" key="2">
    <source>
        <dbReference type="ARBA" id="ARBA00023134"/>
    </source>
</evidence>
<dbReference type="CDD" id="cd01879">
    <property type="entry name" value="FeoB"/>
    <property type="match status" value="1"/>
</dbReference>
<evidence type="ECO:0000313" key="6">
    <source>
        <dbReference type="Proteomes" id="UP001057753"/>
    </source>
</evidence>
<dbReference type="InterPro" id="IPR011640">
    <property type="entry name" value="Fe2_transport_prot_B_C"/>
</dbReference>
<protein>
    <submittedName>
        <fullName evidence="5">Ferrous iron transporter B</fullName>
    </submittedName>
</protein>
<keyword evidence="3" id="KW-1133">Transmembrane helix</keyword>
<dbReference type="PANTHER" id="PTHR43185:SF1">
    <property type="entry name" value="FE(2+) TRANSPORTER FEOB"/>
    <property type="match status" value="1"/>
</dbReference>
<feature type="transmembrane region" description="Helical" evidence="3">
    <location>
        <begin position="436"/>
        <end position="459"/>
    </location>
</feature>
<comment type="caution">
    <text evidence="5">The sequence shown here is derived from an EMBL/GenBank/DDBJ whole genome shotgun (WGS) entry which is preliminary data.</text>
</comment>
<evidence type="ECO:0000256" key="1">
    <source>
        <dbReference type="ARBA" id="ARBA00022741"/>
    </source>
</evidence>
<dbReference type="Pfam" id="PF02421">
    <property type="entry name" value="FeoB_N"/>
    <property type="match status" value="1"/>
</dbReference>
<organism evidence="5 6">
    <name type="scientific">Salipaludibacillus agaradhaerens</name>
    <name type="common">Bacillus agaradhaerens</name>
    <dbReference type="NCBI Taxonomy" id="76935"/>
    <lineage>
        <taxon>Bacteria</taxon>
        <taxon>Bacillati</taxon>
        <taxon>Bacillota</taxon>
        <taxon>Bacilli</taxon>
        <taxon>Bacillales</taxon>
        <taxon>Bacillaceae</taxon>
    </lineage>
</organism>
<dbReference type="GO" id="GO:0005886">
    <property type="term" value="C:plasma membrane"/>
    <property type="evidence" value="ECO:0007669"/>
    <property type="project" value="TreeGrafter"/>
</dbReference>
<gene>
    <name evidence="5" type="ORF">HXA33_19510</name>
</gene>
<feature type="domain" description="FeoB-type G" evidence="4">
    <location>
        <begin position="1"/>
        <end position="156"/>
    </location>
</feature>
<dbReference type="InterPro" id="IPR011642">
    <property type="entry name" value="Gate_dom"/>
</dbReference>
<keyword evidence="2" id="KW-0342">GTP-binding</keyword>
<sequence>MGNPNVGKSVIFSTLTKKRVMTANYSGTTVSAMEGNLIHLKESTVLIDVPGIYSLTALSEAEKVAVNILNDGADLILYVLDATNLERNLQLALMLKQQKIPVIFMLNMMDVAERKGIHLEVKLLERLLGAPVIPTVAVRRSGFTRLMTEINRTLRRGPSIDGDFDSTLTPASIVSHVQSIKDYRSTRLDLLEKWTIEPRTGIPLAIMIVLLAMVFVVGVGKAIRSVIFLPLLNNYYMPFVDWLVSLLVHQDTVIHSVLVGEFGVLIKGVEWPLTLILPYVFLFYIVLSFLEDSGYLPRLGILIDGLLRRFGLQGHSIIPISMGYGCAVPAIVGTRTASSLKERLIMSSLVSLAVPCIAQTGAFIALLGDHSFLLLLAVFLLSFIVMFISGSILNRLLEGTLDPVLIEVPNLLVPDSHTLWHKIKLRTKHFMIEAEIPMVIGILIAALTIETGVLSYVSFLIEPLVVSWLGLPAEASVALILGVVRRELAVLPLLGMDLTLGQMFVGAVVALLYIPCMSVFFVLVKEFKLKWALSISGATILLAFLVGGMMHFLITAAEWFLAGGGY</sequence>
<proteinExistence type="predicted"/>
<dbReference type="GO" id="GO:0005525">
    <property type="term" value="F:GTP binding"/>
    <property type="evidence" value="ECO:0007669"/>
    <property type="project" value="UniProtKB-KW"/>
</dbReference>
<dbReference type="PROSITE" id="PS51711">
    <property type="entry name" value="G_FEOB"/>
    <property type="match status" value="1"/>
</dbReference>
<feature type="transmembrane region" description="Helical" evidence="3">
    <location>
        <begin position="202"/>
        <end position="223"/>
    </location>
</feature>
<feature type="transmembrane region" description="Helical" evidence="3">
    <location>
        <begin position="372"/>
        <end position="393"/>
    </location>
</feature>
<keyword evidence="1" id="KW-0547">Nucleotide-binding</keyword>
<name>A0A9Q4FZE2_SALAG</name>
<dbReference type="InterPro" id="IPR030389">
    <property type="entry name" value="G_FEOB_dom"/>
</dbReference>
<feature type="transmembrane region" description="Helical" evidence="3">
    <location>
        <begin position="235"/>
        <end position="259"/>
    </location>
</feature>
<dbReference type="InterPro" id="IPR050860">
    <property type="entry name" value="FeoB_GTPase"/>
</dbReference>
<feature type="transmembrane region" description="Helical" evidence="3">
    <location>
        <begin position="344"/>
        <end position="366"/>
    </location>
</feature>
<feature type="transmembrane region" description="Helical" evidence="3">
    <location>
        <begin position="504"/>
        <end position="523"/>
    </location>
</feature>
<dbReference type="InterPro" id="IPR005225">
    <property type="entry name" value="Small_GTP-bd"/>
</dbReference>
<dbReference type="Proteomes" id="UP001057753">
    <property type="component" value="Unassembled WGS sequence"/>
</dbReference>
<dbReference type="InterPro" id="IPR027417">
    <property type="entry name" value="P-loop_NTPase"/>
</dbReference>
<accession>A0A9Q4FZE2</accession>
<keyword evidence="3" id="KW-0812">Transmembrane</keyword>
<dbReference type="EMBL" id="JABXYM010000002">
    <property type="protein sequence ID" value="MCR6098700.1"/>
    <property type="molecule type" value="Genomic_DNA"/>
</dbReference>
<evidence type="ECO:0000259" key="4">
    <source>
        <dbReference type="PROSITE" id="PS51711"/>
    </source>
</evidence>
<dbReference type="GO" id="GO:0015093">
    <property type="term" value="F:ferrous iron transmembrane transporter activity"/>
    <property type="evidence" value="ECO:0007669"/>
    <property type="project" value="TreeGrafter"/>
</dbReference>
<dbReference type="NCBIfam" id="TIGR00231">
    <property type="entry name" value="small_GTP"/>
    <property type="match status" value="1"/>
</dbReference>
<evidence type="ECO:0000313" key="5">
    <source>
        <dbReference type="EMBL" id="MCR6098700.1"/>
    </source>
</evidence>
<dbReference type="AlphaFoldDB" id="A0A9Q4FZE2"/>
<feature type="transmembrane region" description="Helical" evidence="3">
    <location>
        <begin position="535"/>
        <end position="561"/>
    </location>
</feature>
<dbReference type="PANTHER" id="PTHR43185">
    <property type="entry name" value="FERROUS IRON TRANSPORT PROTEIN B"/>
    <property type="match status" value="1"/>
</dbReference>
<dbReference type="SUPFAM" id="SSF52540">
    <property type="entry name" value="P-loop containing nucleoside triphosphate hydrolases"/>
    <property type="match status" value="1"/>
</dbReference>
<dbReference type="Pfam" id="PF07670">
    <property type="entry name" value="Gate"/>
    <property type="match status" value="2"/>
</dbReference>
<reference evidence="5" key="1">
    <citation type="submission" date="2020-06" db="EMBL/GenBank/DDBJ databases">
        <title>Insight into the genomes of haloalkaliphilic bacilli from Kenyan soda lakes.</title>
        <authorList>
            <person name="Mwirichia R."/>
            <person name="Villamizar G.C."/>
            <person name="Poehlein A."/>
            <person name="Mugweru J."/>
            <person name="Kipnyargis A."/>
            <person name="Kiplimo D."/>
            <person name="Orwa P."/>
            <person name="Daniel R."/>
        </authorList>
    </citation>
    <scope>NUCLEOTIDE SEQUENCE</scope>
    <source>
        <strain evidence="5">B1096_S55</strain>
    </source>
</reference>